<keyword evidence="2" id="KW-0808">Transferase</keyword>
<keyword evidence="1" id="KW-0472">Membrane</keyword>
<feature type="transmembrane region" description="Helical" evidence="1">
    <location>
        <begin position="287"/>
        <end position="305"/>
    </location>
</feature>
<dbReference type="GO" id="GO:0008168">
    <property type="term" value="F:methyltransferase activity"/>
    <property type="evidence" value="ECO:0007669"/>
    <property type="project" value="UniProtKB-KW"/>
</dbReference>
<name>A0A931H491_9BURK</name>
<accession>A0A931H491</accession>
<keyword evidence="3" id="KW-1185">Reference proteome</keyword>
<evidence type="ECO:0000313" key="3">
    <source>
        <dbReference type="Proteomes" id="UP000651050"/>
    </source>
</evidence>
<evidence type="ECO:0000313" key="2">
    <source>
        <dbReference type="EMBL" id="MBG9388185.1"/>
    </source>
</evidence>
<comment type="caution">
    <text evidence="2">The sequence shown here is derived from an EMBL/GenBank/DDBJ whole genome shotgun (WGS) entry which is preliminary data.</text>
</comment>
<dbReference type="InterPro" id="IPR029063">
    <property type="entry name" value="SAM-dependent_MTases_sf"/>
</dbReference>
<dbReference type="SUPFAM" id="SSF53335">
    <property type="entry name" value="S-adenosyl-L-methionine-dependent methyltransferases"/>
    <property type="match status" value="1"/>
</dbReference>
<dbReference type="AlphaFoldDB" id="A0A931H491"/>
<keyword evidence="1" id="KW-1133">Transmembrane helix</keyword>
<sequence>MAIEAASPTASEEFVRALFELALQRQPRPGELGPWVDASRKLSPAALLNKMGTTPEFLQRTKVKPFFPNGHYHSAVVDPSTVADYVAARSGRQTFAGIDIDRRRMDTLWEEMAESIRHAPFPDQKEPGLRFHYEGGPFPYGDALTLHGLMGRYKPKRIVEIGSGFSTACMLDSADIHEIDVQITCIEPFPQRLRSLLRPLDSARITLIEQPVQSVPVEDVVGALEEGDILFVDSTHVLKTASDVHYELTELIPAVKKGVLVHVHDCPYPFEYPQLWIERNYSWNEVYALRAFLMFNSAFKILFWGGMFRRMRHQQVIEASAKFAKNAGSSIWLVRES</sequence>
<keyword evidence="1" id="KW-0812">Transmembrane</keyword>
<dbReference type="Pfam" id="PF13578">
    <property type="entry name" value="Methyltransf_24"/>
    <property type="match status" value="1"/>
</dbReference>
<dbReference type="EMBL" id="JADWYS010000001">
    <property type="protein sequence ID" value="MBG9388185.1"/>
    <property type="molecule type" value="Genomic_DNA"/>
</dbReference>
<proteinExistence type="predicted"/>
<keyword evidence="2" id="KW-0489">Methyltransferase</keyword>
<gene>
    <name evidence="2" type="ORF">I5803_09150</name>
</gene>
<dbReference type="Proteomes" id="UP000651050">
    <property type="component" value="Unassembled WGS sequence"/>
</dbReference>
<organism evidence="2 3">
    <name type="scientific">Caenimonas aquaedulcis</name>
    <dbReference type="NCBI Taxonomy" id="2793270"/>
    <lineage>
        <taxon>Bacteria</taxon>
        <taxon>Pseudomonadati</taxon>
        <taxon>Pseudomonadota</taxon>
        <taxon>Betaproteobacteria</taxon>
        <taxon>Burkholderiales</taxon>
        <taxon>Comamonadaceae</taxon>
        <taxon>Caenimonas</taxon>
    </lineage>
</organism>
<dbReference type="Gene3D" id="3.40.50.150">
    <property type="entry name" value="Vaccinia Virus protein VP39"/>
    <property type="match status" value="1"/>
</dbReference>
<dbReference type="RefSeq" id="WP_196986060.1">
    <property type="nucleotide sequence ID" value="NZ_JADWYS010000001.1"/>
</dbReference>
<dbReference type="GO" id="GO:0032259">
    <property type="term" value="P:methylation"/>
    <property type="evidence" value="ECO:0007669"/>
    <property type="project" value="UniProtKB-KW"/>
</dbReference>
<protein>
    <submittedName>
        <fullName evidence="2">Class I SAM-dependent methyltransferase</fullName>
    </submittedName>
</protein>
<reference evidence="2" key="1">
    <citation type="submission" date="2020-11" db="EMBL/GenBank/DDBJ databases">
        <title>Bacterial whole genome sequence for Caenimonas sp. DR4.4.</title>
        <authorList>
            <person name="Le V."/>
            <person name="Ko S.-R."/>
            <person name="Ahn C.-Y."/>
            <person name="Oh H.-M."/>
        </authorList>
    </citation>
    <scope>NUCLEOTIDE SEQUENCE</scope>
    <source>
        <strain evidence="2">DR4.4</strain>
    </source>
</reference>
<evidence type="ECO:0000256" key="1">
    <source>
        <dbReference type="SAM" id="Phobius"/>
    </source>
</evidence>